<dbReference type="Gene3D" id="3.40.50.2000">
    <property type="entry name" value="Glycogen Phosphorylase B"/>
    <property type="match status" value="1"/>
</dbReference>
<dbReference type="Proteomes" id="UP000035067">
    <property type="component" value="Unassembled WGS sequence"/>
</dbReference>
<dbReference type="PATRIC" id="fig|1604020.3.peg.1262"/>
<accession>A0A0G2IX06</accession>
<dbReference type="GO" id="GO:0005829">
    <property type="term" value="C:cytosol"/>
    <property type="evidence" value="ECO:0007669"/>
    <property type="project" value="TreeGrafter"/>
</dbReference>
<dbReference type="SUPFAM" id="SSF53756">
    <property type="entry name" value="UDP-Glycosyltransferase/glycogen phosphorylase"/>
    <property type="match status" value="1"/>
</dbReference>
<evidence type="ECO:0000313" key="1">
    <source>
        <dbReference type="EMBL" id="KKZ13184.1"/>
    </source>
</evidence>
<dbReference type="PANTHER" id="PTHR30160">
    <property type="entry name" value="TETRAACYLDISACCHARIDE 4'-KINASE-RELATED"/>
    <property type="match status" value="1"/>
</dbReference>
<evidence type="ECO:0000313" key="2">
    <source>
        <dbReference type="Proteomes" id="UP000035067"/>
    </source>
</evidence>
<sequence>MQVLALLPGEEEDQLQALPAMAALAEQRSAQLHVVCPAQAAPIWTLLPAVEHCIPFAFGQRWSLADWTNLLGSVREPDFQVSLNLSADWSIDLLLSLSHIPVRVAIGGFSATEQVKLPAGWRGQALATWLWPLGVRCDADAYRLPLPQRALAEARAALPRGHGPALLLAPGAVPDWSPEDWRELVEAVGRAVPSVRLLWLARDGEGPVGVHRCQAATVLAEAATVASVDVVLTDEPRLAQLAVLTGTALVAAGMEDPRRLPRRDAIQPLPPLSQLGPKDVLQALAA</sequence>
<evidence type="ECO:0008006" key="3">
    <source>
        <dbReference type="Google" id="ProtNLM"/>
    </source>
</evidence>
<protein>
    <recommendedName>
        <fullName evidence="3">Lipopolysaccharide heptosyltransferase family protein</fullName>
    </recommendedName>
</protein>
<organism evidence="1 2">
    <name type="scientific">Candidatus Synechococcus spongiarum SP3</name>
    <dbReference type="NCBI Taxonomy" id="1604020"/>
    <lineage>
        <taxon>Bacteria</taxon>
        <taxon>Bacillati</taxon>
        <taxon>Cyanobacteriota</taxon>
        <taxon>Cyanophyceae</taxon>
        <taxon>Synechococcales</taxon>
        <taxon>Synechococcaceae</taxon>
        <taxon>Synechococcus</taxon>
    </lineage>
</organism>
<name>A0A0G2IX06_9SYNE</name>
<dbReference type="GO" id="GO:0008713">
    <property type="term" value="F:ADP-heptose-lipopolysaccharide heptosyltransferase activity"/>
    <property type="evidence" value="ECO:0007669"/>
    <property type="project" value="TreeGrafter"/>
</dbReference>
<dbReference type="PANTHER" id="PTHR30160:SF7">
    <property type="entry name" value="ADP-HEPTOSE--LPS HEPTOSYLTRANSFERASE 2"/>
    <property type="match status" value="1"/>
</dbReference>
<comment type="caution">
    <text evidence="1">The sequence shown here is derived from an EMBL/GenBank/DDBJ whole genome shotgun (WGS) entry which is preliminary data.</text>
</comment>
<dbReference type="GO" id="GO:0009244">
    <property type="term" value="P:lipopolysaccharide core region biosynthetic process"/>
    <property type="evidence" value="ECO:0007669"/>
    <property type="project" value="TreeGrafter"/>
</dbReference>
<proteinExistence type="predicted"/>
<reference evidence="1 2" key="1">
    <citation type="submission" date="2015-01" db="EMBL/GenBank/DDBJ databases">
        <title>Lifestyle Evolution in Cyanobacterial Symbionts of Sponges.</title>
        <authorList>
            <person name="Burgsdorf I."/>
            <person name="Slaby B.M."/>
            <person name="Handley K.M."/>
            <person name="Haber M."/>
            <person name="Blom J."/>
            <person name="Marshall C.W."/>
            <person name="Gilbert J.A."/>
            <person name="Hentschel U."/>
            <person name="Steindler L."/>
        </authorList>
    </citation>
    <scope>NUCLEOTIDE SEQUENCE [LARGE SCALE GENOMIC DNA]</scope>
    <source>
        <strain evidence="1">SP3</strain>
    </source>
</reference>
<dbReference type="EMBL" id="JXQG01000004">
    <property type="protein sequence ID" value="KKZ13184.1"/>
    <property type="molecule type" value="Genomic_DNA"/>
</dbReference>
<dbReference type="InterPro" id="IPR051199">
    <property type="entry name" value="LPS_LOS_Heptosyltrfase"/>
</dbReference>
<gene>
    <name evidence="1" type="ORF">TE42_01530</name>
</gene>
<dbReference type="AlphaFoldDB" id="A0A0G2IX06"/>